<evidence type="ECO:0000259" key="4">
    <source>
        <dbReference type="Pfam" id="PF03328"/>
    </source>
</evidence>
<evidence type="ECO:0000256" key="1">
    <source>
        <dbReference type="ARBA" id="ARBA00005568"/>
    </source>
</evidence>
<dbReference type="PANTHER" id="PTHR30502">
    <property type="entry name" value="2-KETO-3-DEOXY-L-RHAMNONATE ALDOLASE"/>
    <property type="match status" value="1"/>
</dbReference>
<comment type="similarity">
    <text evidence="1">Belongs to the HpcH/HpaI aldolase family.</text>
</comment>
<dbReference type="STRING" id="1685382.AVJ23_15080"/>
<dbReference type="OrthoDB" id="9802624at2"/>
<dbReference type="Gene3D" id="3.20.20.60">
    <property type="entry name" value="Phosphoenolpyruvate-binding domains"/>
    <property type="match status" value="1"/>
</dbReference>
<keyword evidence="6" id="KW-1185">Reference proteome</keyword>
<dbReference type="Pfam" id="PF03328">
    <property type="entry name" value="HpcH_HpaI"/>
    <property type="match status" value="1"/>
</dbReference>
<dbReference type="AlphaFoldDB" id="A0A0W7WHJ6"/>
<feature type="domain" description="HpcH/HpaI aldolase/citrate lyase" evidence="4">
    <location>
        <begin position="16"/>
        <end position="233"/>
    </location>
</feature>
<sequence>MSTFKQRMASGEILAGTFLKTPAHEMIEVLAKSRLDFVCLDAEHAPFDRARMDACLAVARALDFPVLVRLPAGTPSEVLKALDSGAVGVVVPHVDSVDKAREIARAARFGEGGRGYAGSTRWAGFATRPMKDVLQQSLDETIVIAQIEEPAGVTAAAEIAAVDGIDGLFVGPADLAVCYGKTDMSDPQVREAMRQTGAVARDAGKAFMTFAANAGAAPALKEMGVTMFFIGSEHAFMLGGANAEADALKAG</sequence>
<protein>
    <submittedName>
        <fullName evidence="5">Aldolase</fullName>
    </submittedName>
</protein>
<accession>A0A0W7WHJ6</accession>
<dbReference type="PANTHER" id="PTHR30502:SF0">
    <property type="entry name" value="PHOSPHOENOLPYRUVATE CARBOXYLASE FAMILY PROTEIN"/>
    <property type="match status" value="1"/>
</dbReference>
<evidence type="ECO:0000256" key="2">
    <source>
        <dbReference type="ARBA" id="ARBA00022723"/>
    </source>
</evidence>
<dbReference type="InterPro" id="IPR005000">
    <property type="entry name" value="Aldolase/citrate-lyase_domain"/>
</dbReference>
<dbReference type="RefSeq" id="WP_058863037.1">
    <property type="nucleotide sequence ID" value="NZ_LPXO01000009.1"/>
</dbReference>
<keyword evidence="2" id="KW-0479">Metal-binding</keyword>
<dbReference type="InterPro" id="IPR015813">
    <property type="entry name" value="Pyrv/PenolPyrv_kinase-like_dom"/>
</dbReference>
<dbReference type="SUPFAM" id="SSF51621">
    <property type="entry name" value="Phosphoenolpyruvate/pyruvate domain"/>
    <property type="match status" value="1"/>
</dbReference>
<dbReference type="GO" id="GO:0046872">
    <property type="term" value="F:metal ion binding"/>
    <property type="evidence" value="ECO:0007669"/>
    <property type="project" value="UniProtKB-KW"/>
</dbReference>
<reference evidence="5 6" key="1">
    <citation type="submission" date="2015-12" db="EMBL/GenBank/DDBJ databases">
        <authorList>
            <person name="Shamseldin A."/>
            <person name="Moawad H."/>
            <person name="Abd El-Rahim W.M."/>
            <person name="Sadowsky M.J."/>
        </authorList>
    </citation>
    <scope>NUCLEOTIDE SEQUENCE [LARGE SCALE GENOMIC DNA]</scope>
    <source>
        <strain evidence="5 6">SJ5A-1</strain>
    </source>
</reference>
<evidence type="ECO:0000313" key="5">
    <source>
        <dbReference type="EMBL" id="KUF10061.1"/>
    </source>
</evidence>
<dbReference type="EMBL" id="LPXO01000009">
    <property type="protein sequence ID" value="KUF10061.1"/>
    <property type="molecule type" value="Genomic_DNA"/>
</dbReference>
<evidence type="ECO:0000256" key="3">
    <source>
        <dbReference type="ARBA" id="ARBA00023239"/>
    </source>
</evidence>
<organism evidence="5 6">
    <name type="scientific">Pseudoponticoccus marisrubri</name>
    <dbReference type="NCBI Taxonomy" id="1685382"/>
    <lineage>
        <taxon>Bacteria</taxon>
        <taxon>Pseudomonadati</taxon>
        <taxon>Pseudomonadota</taxon>
        <taxon>Alphaproteobacteria</taxon>
        <taxon>Rhodobacterales</taxon>
        <taxon>Roseobacteraceae</taxon>
        <taxon>Pseudoponticoccus</taxon>
    </lineage>
</organism>
<name>A0A0W7WHJ6_9RHOB</name>
<dbReference type="InterPro" id="IPR050251">
    <property type="entry name" value="HpcH-HpaI_aldolase"/>
</dbReference>
<gene>
    <name evidence="5" type="ORF">AVJ23_15080</name>
</gene>
<keyword evidence="3" id="KW-0456">Lyase</keyword>
<comment type="caution">
    <text evidence="5">The sequence shown here is derived from an EMBL/GenBank/DDBJ whole genome shotgun (WGS) entry which is preliminary data.</text>
</comment>
<dbReference type="Proteomes" id="UP000054396">
    <property type="component" value="Unassembled WGS sequence"/>
</dbReference>
<proteinExistence type="inferred from homology"/>
<dbReference type="GO" id="GO:0005737">
    <property type="term" value="C:cytoplasm"/>
    <property type="evidence" value="ECO:0007669"/>
    <property type="project" value="TreeGrafter"/>
</dbReference>
<dbReference type="GO" id="GO:0016832">
    <property type="term" value="F:aldehyde-lyase activity"/>
    <property type="evidence" value="ECO:0007669"/>
    <property type="project" value="TreeGrafter"/>
</dbReference>
<evidence type="ECO:0000313" key="6">
    <source>
        <dbReference type="Proteomes" id="UP000054396"/>
    </source>
</evidence>
<dbReference type="InterPro" id="IPR040442">
    <property type="entry name" value="Pyrv_kinase-like_dom_sf"/>
</dbReference>